<dbReference type="UniPathway" id="UPA00378"/>
<keyword evidence="6" id="KW-0735">Signal-anchor</keyword>
<evidence type="ECO:0000256" key="1">
    <source>
        <dbReference type="ARBA" id="ARBA00004323"/>
    </source>
</evidence>
<dbReference type="EMBL" id="CP000500">
    <property type="protein sequence ID" value="ABN67581.2"/>
    <property type="molecule type" value="Genomic_DNA"/>
</dbReference>
<gene>
    <name evidence="11" type="ORF">PICST_62462</name>
</gene>
<dbReference type="Pfam" id="PF11051">
    <property type="entry name" value="Mannosyl_trans3"/>
    <property type="match status" value="1"/>
</dbReference>
<evidence type="ECO:0000313" key="12">
    <source>
        <dbReference type="Proteomes" id="UP000002258"/>
    </source>
</evidence>
<comment type="subcellular location">
    <subcellularLocation>
        <location evidence="1">Golgi apparatus membrane</location>
        <topology evidence="1">Single-pass type II membrane protein</topology>
    </subcellularLocation>
</comment>
<dbReference type="Proteomes" id="UP000002258">
    <property type="component" value="Chromosome 6"/>
</dbReference>
<keyword evidence="11" id="KW-0328">Glycosyltransferase</keyword>
<dbReference type="GO" id="GO:0000139">
    <property type="term" value="C:Golgi membrane"/>
    <property type="evidence" value="ECO:0007669"/>
    <property type="project" value="UniProtKB-SubCell"/>
</dbReference>
<keyword evidence="5 10" id="KW-0812">Transmembrane</keyword>
<dbReference type="PANTHER" id="PTHR31646">
    <property type="entry name" value="ALPHA-1,2-MANNOSYLTRANSFERASE MNN2"/>
    <property type="match status" value="1"/>
</dbReference>
<dbReference type="GO" id="GO:0046354">
    <property type="term" value="P:mannan biosynthetic process"/>
    <property type="evidence" value="ECO:0007669"/>
    <property type="project" value="TreeGrafter"/>
</dbReference>
<protein>
    <submittedName>
        <fullName evidence="11">Alpha-1,2 mannosyltransferase</fullName>
    </submittedName>
</protein>
<evidence type="ECO:0000313" key="11">
    <source>
        <dbReference type="EMBL" id="ABN67581.2"/>
    </source>
</evidence>
<evidence type="ECO:0000256" key="4">
    <source>
        <dbReference type="ARBA" id="ARBA00022679"/>
    </source>
</evidence>
<keyword evidence="12" id="KW-1185">Reference proteome</keyword>
<organism evidence="11 12">
    <name type="scientific">Scheffersomyces stipitis (strain ATCC 58785 / CBS 6054 / NBRC 10063 / NRRL Y-11545)</name>
    <name type="common">Yeast</name>
    <name type="synonym">Pichia stipitis</name>
    <dbReference type="NCBI Taxonomy" id="322104"/>
    <lineage>
        <taxon>Eukaryota</taxon>
        <taxon>Fungi</taxon>
        <taxon>Dikarya</taxon>
        <taxon>Ascomycota</taxon>
        <taxon>Saccharomycotina</taxon>
        <taxon>Pichiomycetes</taxon>
        <taxon>Debaryomycetaceae</taxon>
        <taxon>Scheffersomyces</taxon>
    </lineage>
</organism>
<keyword evidence="4 11" id="KW-0808">Transferase</keyword>
<evidence type="ECO:0000256" key="3">
    <source>
        <dbReference type="ARBA" id="ARBA00009105"/>
    </source>
</evidence>
<keyword evidence="7 10" id="KW-1133">Transmembrane helix</keyword>
<evidence type="ECO:0000256" key="8">
    <source>
        <dbReference type="ARBA" id="ARBA00023034"/>
    </source>
</evidence>
<comment type="pathway">
    <text evidence="2">Protein modification; protein glycosylation.</text>
</comment>
<dbReference type="InterPro" id="IPR022751">
    <property type="entry name" value="Alpha_mannosyltransferase"/>
</dbReference>
<dbReference type="HOGENOM" id="CLU_013298_1_0_1"/>
<feature type="non-terminal residue" evidence="11">
    <location>
        <position position="726"/>
    </location>
</feature>
<dbReference type="InParanoid" id="A3LY62"/>
<accession>A3LY62</accession>
<dbReference type="InterPro" id="IPR029044">
    <property type="entry name" value="Nucleotide-diphossugar_trans"/>
</dbReference>
<dbReference type="eggNOG" id="ENOG502QTWU">
    <property type="taxonomic scope" value="Eukaryota"/>
</dbReference>
<evidence type="ECO:0000256" key="9">
    <source>
        <dbReference type="ARBA" id="ARBA00023136"/>
    </source>
</evidence>
<dbReference type="RefSeq" id="XP_001385610.2">
    <property type="nucleotide sequence ID" value="XM_001385573.1"/>
</dbReference>
<proteinExistence type="inferred from homology"/>
<evidence type="ECO:0000256" key="10">
    <source>
        <dbReference type="SAM" id="Phobius"/>
    </source>
</evidence>
<dbReference type="PANTHER" id="PTHR31646:SF1">
    <property type="entry name" value="ALPHA-1,2-MANNOSYLTRANSFERASE MNN2"/>
    <property type="match status" value="1"/>
</dbReference>
<dbReference type="AlphaFoldDB" id="A3LY62"/>
<evidence type="ECO:0000256" key="6">
    <source>
        <dbReference type="ARBA" id="ARBA00022968"/>
    </source>
</evidence>
<comment type="similarity">
    <text evidence="3">Belongs to the MNN1/MNT family.</text>
</comment>
<dbReference type="OMA" id="HVMNERY"/>
<name>A3LY62_PICST</name>
<dbReference type="GO" id="GO:0000026">
    <property type="term" value="F:alpha-1,2-mannosyltransferase activity"/>
    <property type="evidence" value="ECO:0007669"/>
    <property type="project" value="TreeGrafter"/>
</dbReference>
<dbReference type="SUPFAM" id="SSF53448">
    <property type="entry name" value="Nucleotide-diphospho-sugar transferases"/>
    <property type="match status" value="1"/>
</dbReference>
<keyword evidence="8" id="KW-0333">Golgi apparatus</keyword>
<reference evidence="11 12" key="1">
    <citation type="journal article" date="2007" name="Nat. Biotechnol.">
        <title>Genome sequence of the lignocellulose-bioconverting and xylose-fermenting yeast Pichia stipitis.</title>
        <authorList>
            <person name="Jeffries T.W."/>
            <person name="Grigoriev I.V."/>
            <person name="Grimwood J."/>
            <person name="Laplaza J.M."/>
            <person name="Aerts A."/>
            <person name="Salamov A."/>
            <person name="Schmutz J."/>
            <person name="Lindquist E."/>
            <person name="Dehal P."/>
            <person name="Shapiro H."/>
            <person name="Jin Y.S."/>
            <person name="Passoth V."/>
            <person name="Richardson P.M."/>
        </authorList>
    </citation>
    <scope>NUCLEOTIDE SEQUENCE [LARGE SCALE GENOMIC DNA]</scope>
    <source>
        <strain evidence="12">ATCC 58785 / CBS 6054 / NBRC 10063 / NRRL Y-11545</strain>
    </source>
</reference>
<feature type="transmembrane region" description="Helical" evidence="10">
    <location>
        <begin position="12"/>
        <end position="30"/>
    </location>
</feature>
<dbReference type="GeneID" id="4839810"/>
<dbReference type="OrthoDB" id="4484309at2759"/>
<dbReference type="STRING" id="322104.A3LY62"/>
<sequence>MITSPRISSPFPVILVVMIMIITVVNLFLLNSDSEDVIPVGVGGETYLTGGKGRLQTEIDRVDHKDYMSNLVGEVKKSKQKELVEQLRIAIEKENKDKFLITLRNDIRHKYTEKMKEDLKKEISDQYTRKYFKDMKLSYGLFEQLRAEYYHDFYSNIKQFDFMKLFRETNLPEVKLPKDFPDRFDATLDRLLNKQEYLSNIVNEFLIENKPLADEMSDNEKGRPLEPRLINVVPEKPLSKKELTDGHANLPSEKYNALKKSHDAMVRSIKNLEEPPYELVKGQGIVIYGGGDRIGSALVNIFQLRDQGSDLPIELILDKEEEYDEQVCDELLAIKFKTKCIVMESAFGKELYETMDLKDSQKRAFSLLVSSFNHIISIDADNLAIKNVDNLIASEPYLSSSFVLWPQAYQRQTSPLFYEIAQVEQGEVLRRNGLKNDISFSDYIQKNPDEEITFHDFSGLPSAVGADSSQFVFSKRRHFKSFLLALYYNYYGPQFYYPLIYQGAPDMDDRDTWAAALTVMNEPYYIAEQKIGYIGTQTDLKDKPVYFQNDVRDNVDFLKSWKAFIKKENVDTRLNPNQENEYTTSLIQKFHNYHQKLIPEDHVDQEGNIETVHRQESFQLPKPMFVHVKSPKINPFENFKDENAYVNRLFGASTSNYRDLGLVDWELRFHTISKWYACYSITSEKFWQRLNLNQKEVCEKVTGFTELLKKDSKDSDATVLSYIKKI</sequence>
<evidence type="ECO:0000256" key="5">
    <source>
        <dbReference type="ARBA" id="ARBA00022692"/>
    </source>
</evidence>
<evidence type="ECO:0000256" key="7">
    <source>
        <dbReference type="ARBA" id="ARBA00022989"/>
    </source>
</evidence>
<evidence type="ECO:0000256" key="2">
    <source>
        <dbReference type="ARBA" id="ARBA00004922"/>
    </source>
</evidence>
<dbReference type="KEGG" id="pic:PICST_62462"/>
<keyword evidence="9 10" id="KW-0472">Membrane</keyword>